<dbReference type="EMBL" id="RHFK02000018">
    <property type="protein sequence ID" value="TWW60303.1"/>
    <property type="molecule type" value="Genomic_DNA"/>
</dbReference>
<evidence type="ECO:0000256" key="2">
    <source>
        <dbReference type="ARBA" id="ARBA00022801"/>
    </source>
</evidence>
<dbReference type="CDD" id="cd00190">
    <property type="entry name" value="Tryp_SPc"/>
    <property type="match status" value="1"/>
</dbReference>
<dbReference type="InterPro" id="IPR033116">
    <property type="entry name" value="TRYPSIN_SER"/>
</dbReference>
<organism evidence="7 8">
    <name type="scientific">Takifugu flavidus</name>
    <name type="common">sansaifugu</name>
    <dbReference type="NCBI Taxonomy" id="433684"/>
    <lineage>
        <taxon>Eukaryota</taxon>
        <taxon>Metazoa</taxon>
        <taxon>Chordata</taxon>
        <taxon>Craniata</taxon>
        <taxon>Vertebrata</taxon>
        <taxon>Euteleostomi</taxon>
        <taxon>Actinopterygii</taxon>
        <taxon>Neopterygii</taxon>
        <taxon>Teleostei</taxon>
        <taxon>Neoteleostei</taxon>
        <taxon>Acanthomorphata</taxon>
        <taxon>Eupercaria</taxon>
        <taxon>Tetraodontiformes</taxon>
        <taxon>Tetradontoidea</taxon>
        <taxon>Tetraodontidae</taxon>
        <taxon>Takifugu</taxon>
    </lineage>
</organism>
<sequence>MRSPVTAMKQPSVVKAMGWCPWQRNTIATGGGYQDGKLRIWDALSGTCETIANTNSQICSLRWAEKRRCLVTGHGLPQHHIACWSWDFASLNLTSQFTGWVSVSHIKERSEEMFSPEGFVLISCAVLLVVQPGHGSEIIGGKEVMPYMALVTNTTHVCGGTLINPKWVLTAAHCEKMTTVALGVHSIRKKESWQVFRVTHSIPYPAYNRETKVNDLRMLKLETAAKQTKNVTYLHLESPKREPKTGTSCLTAGWGQTNEAVKKMSNVLMSVNVTVVDRKKCSKYYSSKPVITKAMICAGSENKDACQGDSGGPLLCNGALVGVTSFGRGCGRAPGVYAYITKQHLRWIKKIIRTPEMQE</sequence>
<evidence type="ECO:0000256" key="4">
    <source>
        <dbReference type="ARBA" id="ARBA00023157"/>
    </source>
</evidence>
<dbReference type="GO" id="GO:0006508">
    <property type="term" value="P:proteolysis"/>
    <property type="evidence" value="ECO:0007669"/>
    <property type="project" value="UniProtKB-KW"/>
</dbReference>
<dbReference type="Gene3D" id="2.130.10.10">
    <property type="entry name" value="YVTN repeat-like/Quinoprotein amine dehydrogenase"/>
    <property type="match status" value="1"/>
</dbReference>
<keyword evidence="2 5" id="KW-0378">Hydrolase</keyword>
<dbReference type="InterPro" id="IPR001314">
    <property type="entry name" value="Peptidase_S1A"/>
</dbReference>
<dbReference type="PRINTS" id="PR00722">
    <property type="entry name" value="CHYMOTRYPSIN"/>
</dbReference>
<dbReference type="SUPFAM" id="SSF50978">
    <property type="entry name" value="WD40 repeat-like"/>
    <property type="match status" value="1"/>
</dbReference>
<keyword evidence="4" id="KW-1015">Disulfide bond</keyword>
<dbReference type="PROSITE" id="PS00134">
    <property type="entry name" value="TRYPSIN_HIS"/>
    <property type="match status" value="1"/>
</dbReference>
<feature type="domain" description="Peptidase S1" evidence="6">
    <location>
        <begin position="138"/>
        <end position="353"/>
    </location>
</feature>
<dbReference type="InterPro" id="IPR018114">
    <property type="entry name" value="TRYPSIN_HIS"/>
</dbReference>
<dbReference type="Proteomes" id="UP000324091">
    <property type="component" value="Chromosome 5"/>
</dbReference>
<dbReference type="InterPro" id="IPR009003">
    <property type="entry name" value="Peptidase_S1_PA"/>
</dbReference>
<dbReference type="SUPFAM" id="SSF50494">
    <property type="entry name" value="Trypsin-like serine proteases"/>
    <property type="match status" value="1"/>
</dbReference>
<evidence type="ECO:0000313" key="8">
    <source>
        <dbReference type="Proteomes" id="UP000324091"/>
    </source>
</evidence>
<dbReference type="AlphaFoldDB" id="A0A5C6MZ75"/>
<evidence type="ECO:0000256" key="5">
    <source>
        <dbReference type="RuleBase" id="RU363034"/>
    </source>
</evidence>
<dbReference type="InterPro" id="IPR043504">
    <property type="entry name" value="Peptidase_S1_PA_chymotrypsin"/>
</dbReference>
<dbReference type="PANTHER" id="PTHR24271:SF52">
    <property type="entry name" value="GRANZYME K"/>
    <property type="match status" value="1"/>
</dbReference>
<keyword evidence="3 5" id="KW-0720">Serine protease</keyword>
<dbReference type="InterPro" id="IPR001254">
    <property type="entry name" value="Trypsin_dom"/>
</dbReference>
<accession>A0A5C6MZ75</accession>
<evidence type="ECO:0000313" key="7">
    <source>
        <dbReference type="EMBL" id="TWW60303.1"/>
    </source>
</evidence>
<protein>
    <submittedName>
        <fullName evidence="7">Kallikrein-4</fullName>
    </submittedName>
</protein>
<gene>
    <name evidence="7" type="ORF">D4764_05G0003930</name>
</gene>
<dbReference type="Gene3D" id="2.40.10.10">
    <property type="entry name" value="Trypsin-like serine proteases"/>
    <property type="match status" value="2"/>
</dbReference>
<proteinExistence type="predicted"/>
<evidence type="ECO:0000256" key="3">
    <source>
        <dbReference type="ARBA" id="ARBA00022825"/>
    </source>
</evidence>
<dbReference type="PROSITE" id="PS50240">
    <property type="entry name" value="TRYPSIN_DOM"/>
    <property type="match status" value="1"/>
</dbReference>
<evidence type="ECO:0000259" key="6">
    <source>
        <dbReference type="PROSITE" id="PS50240"/>
    </source>
</evidence>
<evidence type="ECO:0000256" key="1">
    <source>
        <dbReference type="ARBA" id="ARBA00022670"/>
    </source>
</evidence>
<dbReference type="InterPro" id="IPR015943">
    <property type="entry name" value="WD40/YVTN_repeat-like_dom_sf"/>
</dbReference>
<dbReference type="PANTHER" id="PTHR24271">
    <property type="entry name" value="KALLIKREIN-RELATED"/>
    <property type="match status" value="1"/>
</dbReference>
<keyword evidence="8" id="KW-1185">Reference proteome</keyword>
<dbReference type="FunFam" id="2.40.10.10:FF:000036">
    <property type="entry name" value="Trypsin beta"/>
    <property type="match status" value="1"/>
</dbReference>
<dbReference type="PROSITE" id="PS00135">
    <property type="entry name" value="TRYPSIN_SER"/>
    <property type="match status" value="1"/>
</dbReference>
<name>A0A5C6MZ75_9TELE</name>
<keyword evidence="1 5" id="KW-0645">Protease</keyword>
<dbReference type="InterPro" id="IPR036322">
    <property type="entry name" value="WD40_repeat_dom_sf"/>
</dbReference>
<dbReference type="GO" id="GO:0004252">
    <property type="term" value="F:serine-type endopeptidase activity"/>
    <property type="evidence" value="ECO:0007669"/>
    <property type="project" value="InterPro"/>
</dbReference>
<dbReference type="Pfam" id="PF00089">
    <property type="entry name" value="Trypsin"/>
    <property type="match status" value="1"/>
</dbReference>
<dbReference type="SMART" id="SM00020">
    <property type="entry name" value="Tryp_SPc"/>
    <property type="match status" value="1"/>
</dbReference>
<comment type="caution">
    <text evidence="7">The sequence shown here is derived from an EMBL/GenBank/DDBJ whole genome shotgun (WGS) entry which is preliminary data.</text>
</comment>
<reference evidence="7 8" key="1">
    <citation type="submission" date="2019-04" db="EMBL/GenBank/DDBJ databases">
        <title>Chromosome genome assembly for Takifugu flavidus.</title>
        <authorList>
            <person name="Xiao S."/>
        </authorList>
    </citation>
    <scope>NUCLEOTIDE SEQUENCE [LARGE SCALE GENOMIC DNA]</scope>
    <source>
        <strain evidence="7">HTHZ2018</strain>
        <tissue evidence="7">Muscle</tissue>
    </source>
</reference>